<dbReference type="GO" id="GO:0006281">
    <property type="term" value="P:DNA repair"/>
    <property type="evidence" value="ECO:0007669"/>
    <property type="project" value="UniProtKB-KW"/>
</dbReference>
<dbReference type="InterPro" id="IPR057666">
    <property type="entry name" value="DrpA_SLOG"/>
</dbReference>
<organism evidence="5 6">
    <name type="scientific">Chitinophaga costaii</name>
    <dbReference type="NCBI Taxonomy" id="1335309"/>
    <lineage>
        <taxon>Bacteria</taxon>
        <taxon>Pseudomonadati</taxon>
        <taxon>Bacteroidota</taxon>
        <taxon>Chitinophagia</taxon>
        <taxon>Chitinophagales</taxon>
        <taxon>Chitinophagaceae</taxon>
        <taxon>Chitinophaga</taxon>
    </lineage>
</organism>
<dbReference type="NCBIfam" id="TIGR00732">
    <property type="entry name" value="dprA"/>
    <property type="match status" value="1"/>
</dbReference>
<evidence type="ECO:0000259" key="4">
    <source>
        <dbReference type="SMART" id="SM00278"/>
    </source>
</evidence>
<dbReference type="InterPro" id="IPR036388">
    <property type="entry name" value="WH-like_DNA-bd_sf"/>
</dbReference>
<comment type="similarity">
    <text evidence="1">Belongs to the DprA/Smf family.</text>
</comment>
<dbReference type="EMBL" id="FMAR01000003">
    <property type="protein sequence ID" value="SCC11358.1"/>
    <property type="molecule type" value="Genomic_DNA"/>
</dbReference>
<dbReference type="PANTHER" id="PTHR43022">
    <property type="entry name" value="PROTEIN SMF"/>
    <property type="match status" value="1"/>
</dbReference>
<name>A0A1C4BX38_9BACT</name>
<sequence>MTQELIHQIALTQIPHIGDVLAKRLLEHFGSASNLFQARLHELASIPEVGKFRALQIKQFNNFARVEAEISFITRYQIQPVFYTDAAYPERLRQCHDAPVLLYQKGDAALQAPRMLSVIGTRKPSRHGREVCETLIAGLAPMGITIVSGMAYGVDIIAHQAALANGLPTIGILGHGLDRMYPAIHKDVAREMIQQNGALLTDFISGTQPDKQNFPKRNRIVAGISDATLVIETGLRGGSLITADIAFSYNRDVLAVPGRINDELSAGCHALIRNNKAQLVTGAADIIDALGWDLPTVKSVVQPSLFLTLNHIEKAVVALFNDEAPRHIDEIFRNSTLPNSEVASAVLSLEMQCVIKSLPGQYYTMA</sequence>
<dbReference type="PANTHER" id="PTHR43022:SF1">
    <property type="entry name" value="PROTEIN SMF"/>
    <property type="match status" value="1"/>
</dbReference>
<dbReference type="Gene3D" id="3.40.50.450">
    <property type="match status" value="1"/>
</dbReference>
<dbReference type="InterPro" id="IPR003488">
    <property type="entry name" value="DprA"/>
</dbReference>
<dbReference type="InterPro" id="IPR003583">
    <property type="entry name" value="Hlx-hairpin-Hlx_DNA-bd_motif"/>
</dbReference>
<feature type="domain" description="Helix-hairpin-helix DNA-binding motif class 1" evidence="4">
    <location>
        <begin position="9"/>
        <end position="28"/>
    </location>
</feature>
<dbReference type="Pfam" id="PF12826">
    <property type="entry name" value="HHH_2"/>
    <property type="match status" value="1"/>
</dbReference>
<dbReference type="SUPFAM" id="SSF47781">
    <property type="entry name" value="RuvA domain 2-like"/>
    <property type="match status" value="1"/>
</dbReference>
<dbReference type="AlphaFoldDB" id="A0A1C4BX38"/>
<dbReference type="Pfam" id="PF02481">
    <property type="entry name" value="DNA_processg_A"/>
    <property type="match status" value="1"/>
</dbReference>
<keyword evidence="2" id="KW-0227">DNA damage</keyword>
<reference evidence="5 6" key="1">
    <citation type="submission" date="2016-08" db="EMBL/GenBank/DDBJ databases">
        <authorList>
            <person name="Seilhamer J.J."/>
        </authorList>
    </citation>
    <scope>NUCLEOTIDE SEQUENCE [LARGE SCALE GENOMIC DNA]</scope>
    <source>
        <strain evidence="5 6">A37T2</strain>
    </source>
</reference>
<proteinExistence type="inferred from homology"/>
<dbReference type="SUPFAM" id="SSF102405">
    <property type="entry name" value="MCP/YpsA-like"/>
    <property type="match status" value="1"/>
</dbReference>
<dbReference type="STRING" id="1335309.GA0116948_103292"/>
<evidence type="ECO:0000256" key="2">
    <source>
        <dbReference type="ARBA" id="ARBA00022763"/>
    </source>
</evidence>
<dbReference type="OrthoDB" id="9785707at2"/>
<feature type="domain" description="Helix-hairpin-helix DNA-binding motif class 1" evidence="4">
    <location>
        <begin position="41"/>
        <end position="60"/>
    </location>
</feature>
<gene>
    <name evidence="5" type="ORF">GA0116948_103292</name>
</gene>
<evidence type="ECO:0000313" key="5">
    <source>
        <dbReference type="EMBL" id="SCC11358.1"/>
    </source>
</evidence>
<dbReference type="Proteomes" id="UP000242818">
    <property type="component" value="Unassembled WGS sequence"/>
</dbReference>
<dbReference type="Pfam" id="PF17782">
    <property type="entry name" value="WHD_DprA"/>
    <property type="match status" value="1"/>
</dbReference>
<dbReference type="Gene3D" id="1.10.10.10">
    <property type="entry name" value="Winged helix-like DNA-binding domain superfamily/Winged helix DNA-binding domain"/>
    <property type="match status" value="1"/>
</dbReference>
<dbReference type="SMART" id="SM00278">
    <property type="entry name" value="HhH1"/>
    <property type="match status" value="2"/>
</dbReference>
<protein>
    <submittedName>
        <fullName evidence="5">DNA processing protein</fullName>
    </submittedName>
</protein>
<dbReference type="InterPro" id="IPR041663">
    <property type="entry name" value="DisA/LigA_HHH"/>
</dbReference>
<keyword evidence="3" id="KW-0234">DNA repair</keyword>
<accession>A0A1C4BX38</accession>
<dbReference type="InterPro" id="IPR041614">
    <property type="entry name" value="DprA_WH"/>
</dbReference>
<dbReference type="GO" id="GO:0009294">
    <property type="term" value="P:DNA-mediated transformation"/>
    <property type="evidence" value="ECO:0007669"/>
    <property type="project" value="InterPro"/>
</dbReference>
<keyword evidence="6" id="KW-1185">Reference proteome</keyword>
<dbReference type="GO" id="GO:0003677">
    <property type="term" value="F:DNA binding"/>
    <property type="evidence" value="ECO:0007669"/>
    <property type="project" value="InterPro"/>
</dbReference>
<evidence type="ECO:0000313" key="6">
    <source>
        <dbReference type="Proteomes" id="UP000242818"/>
    </source>
</evidence>
<evidence type="ECO:0000256" key="3">
    <source>
        <dbReference type="ARBA" id="ARBA00023204"/>
    </source>
</evidence>
<evidence type="ECO:0000256" key="1">
    <source>
        <dbReference type="ARBA" id="ARBA00006525"/>
    </source>
</evidence>
<dbReference type="InterPro" id="IPR010994">
    <property type="entry name" value="RuvA_2-like"/>
</dbReference>
<dbReference type="RefSeq" id="WP_089710303.1">
    <property type="nucleotide sequence ID" value="NZ_FMAR01000003.1"/>
</dbReference>